<dbReference type="CDD" id="cd00799">
    <property type="entry name" value="INT_Cre_C"/>
    <property type="match status" value="1"/>
</dbReference>
<reference evidence="7" key="1">
    <citation type="submission" date="2019-04" db="EMBL/GenBank/DDBJ databases">
        <title>Whole genome sequencing of cave bacteria.</title>
        <authorList>
            <person name="Gan H.M."/>
            <person name="Barton H."/>
            <person name="Savka M.A."/>
        </authorList>
    </citation>
    <scope>NUCLEOTIDE SEQUENCE [LARGE SCALE GENOMIC DNA]</scope>
    <source>
        <strain evidence="7">LC387</strain>
    </source>
</reference>
<evidence type="ECO:0000259" key="6">
    <source>
        <dbReference type="PROSITE" id="PS51900"/>
    </source>
</evidence>
<dbReference type="InterPro" id="IPR044068">
    <property type="entry name" value="CB"/>
</dbReference>
<dbReference type="GO" id="GO:0015074">
    <property type="term" value="P:DNA integration"/>
    <property type="evidence" value="ECO:0007669"/>
    <property type="project" value="UniProtKB-KW"/>
</dbReference>
<dbReference type="Proteomes" id="UP000034832">
    <property type="component" value="Unassembled WGS sequence"/>
</dbReference>
<feature type="domain" description="Core-binding (CB)" evidence="6">
    <location>
        <begin position="30"/>
        <end position="104"/>
    </location>
</feature>
<dbReference type="GO" id="GO:0006310">
    <property type="term" value="P:DNA recombination"/>
    <property type="evidence" value="ECO:0007669"/>
    <property type="project" value="UniProtKB-KW"/>
</dbReference>
<dbReference type="PANTHER" id="PTHR34605">
    <property type="entry name" value="PHAGE_INTEGRASE DOMAIN-CONTAINING PROTEIN"/>
    <property type="match status" value="1"/>
</dbReference>
<evidence type="ECO:0000313" key="7">
    <source>
        <dbReference type="EMBL" id="TKT71419.1"/>
    </source>
</evidence>
<evidence type="ECO:0000256" key="2">
    <source>
        <dbReference type="ARBA" id="ARBA00023125"/>
    </source>
</evidence>
<dbReference type="GO" id="GO:0003677">
    <property type="term" value="F:DNA binding"/>
    <property type="evidence" value="ECO:0007669"/>
    <property type="project" value="UniProtKB-UniRule"/>
</dbReference>
<dbReference type="PROSITE" id="PS51900">
    <property type="entry name" value="CB"/>
    <property type="match status" value="1"/>
</dbReference>
<dbReference type="InterPro" id="IPR011010">
    <property type="entry name" value="DNA_brk_join_enz"/>
</dbReference>
<sequence>MSDDLNRYNPPFSRPKKPELAHLSAINDRPELTDKVRAYVRESLSPSTQIAYLSDLLHFEGWGGRIPASPETVAEYIVAHADSLSVATLNRRLAAISKAHRSHGLATPTSTELVKSTVQGLRRIKGSAQRQAKPLMKEDLVAVLDVIGGRPKDVRDCALLLLGFAGGFRRSELVGLACTDVEPVRQGIVVNLRRSKTDQNGEGRKIGIPRAKGRWCPVASLEQWLDRSGITEGALFRPIDRHHRIGMKPLSGEAVCLIVRDRVRSAGINPVGYSGHSLRAGLATSAAQAGVSSWKIRQQTGHASDAMLARYIRDGELFTANAAGALL</sequence>
<dbReference type="InterPro" id="IPR002104">
    <property type="entry name" value="Integrase_catalytic"/>
</dbReference>
<keyword evidence="2 4" id="KW-0238">DNA-binding</keyword>
<evidence type="ECO:0000256" key="4">
    <source>
        <dbReference type="PROSITE-ProRule" id="PRU01248"/>
    </source>
</evidence>
<evidence type="ECO:0000256" key="3">
    <source>
        <dbReference type="ARBA" id="ARBA00023172"/>
    </source>
</evidence>
<dbReference type="PANTHER" id="PTHR34605:SF4">
    <property type="entry name" value="DNA ADENINE METHYLTRANSFERASE"/>
    <property type="match status" value="1"/>
</dbReference>
<comment type="caution">
    <text evidence="7">The sequence shown here is derived from an EMBL/GenBank/DDBJ whole genome shotgun (WGS) entry which is preliminary data.</text>
</comment>
<organism evidence="7 8">
    <name type="scientific">Afipia massiliensis</name>
    <dbReference type="NCBI Taxonomy" id="211460"/>
    <lineage>
        <taxon>Bacteria</taxon>
        <taxon>Pseudomonadati</taxon>
        <taxon>Pseudomonadota</taxon>
        <taxon>Alphaproteobacteria</taxon>
        <taxon>Hyphomicrobiales</taxon>
        <taxon>Nitrobacteraceae</taxon>
        <taxon>Afipia</taxon>
    </lineage>
</organism>
<dbReference type="Gene3D" id="1.10.443.10">
    <property type="entry name" value="Intergrase catalytic core"/>
    <property type="match status" value="1"/>
</dbReference>
<feature type="domain" description="Tyr recombinase" evidence="5">
    <location>
        <begin position="130"/>
        <end position="324"/>
    </location>
</feature>
<protein>
    <submittedName>
        <fullName evidence="7">Integrase</fullName>
    </submittedName>
</protein>
<keyword evidence="1" id="KW-0229">DNA integration</keyword>
<gene>
    <name evidence="7" type="ORF">YH63_008335</name>
</gene>
<dbReference type="Gene3D" id="1.10.150.130">
    <property type="match status" value="1"/>
</dbReference>
<dbReference type="InterPro" id="IPR010998">
    <property type="entry name" value="Integrase_recombinase_N"/>
</dbReference>
<dbReference type="SUPFAM" id="SSF47823">
    <property type="entry name" value="lambda integrase-like, N-terminal domain"/>
    <property type="match status" value="1"/>
</dbReference>
<dbReference type="InterPro" id="IPR052925">
    <property type="entry name" value="Phage_Integrase-like_Recomb"/>
</dbReference>
<proteinExistence type="predicted"/>
<evidence type="ECO:0000313" key="8">
    <source>
        <dbReference type="Proteomes" id="UP000034832"/>
    </source>
</evidence>
<dbReference type="Pfam" id="PF00589">
    <property type="entry name" value="Phage_integrase"/>
    <property type="match status" value="1"/>
</dbReference>
<dbReference type="InterPro" id="IPR013762">
    <property type="entry name" value="Integrase-like_cat_sf"/>
</dbReference>
<dbReference type="OrthoDB" id="5513193at2"/>
<keyword evidence="8" id="KW-1185">Reference proteome</keyword>
<dbReference type="SUPFAM" id="SSF56349">
    <property type="entry name" value="DNA breaking-rejoining enzymes"/>
    <property type="match status" value="1"/>
</dbReference>
<evidence type="ECO:0000259" key="5">
    <source>
        <dbReference type="PROSITE" id="PS51898"/>
    </source>
</evidence>
<accession>A0A4U6BM82</accession>
<keyword evidence="3" id="KW-0233">DNA recombination</keyword>
<name>A0A4U6BM82_9BRAD</name>
<dbReference type="AlphaFoldDB" id="A0A4U6BM82"/>
<dbReference type="PROSITE" id="PS51898">
    <property type="entry name" value="TYR_RECOMBINASE"/>
    <property type="match status" value="1"/>
</dbReference>
<dbReference type="EMBL" id="LBIA02000001">
    <property type="protein sequence ID" value="TKT71419.1"/>
    <property type="molecule type" value="Genomic_DNA"/>
</dbReference>
<evidence type="ECO:0000256" key="1">
    <source>
        <dbReference type="ARBA" id="ARBA00022908"/>
    </source>
</evidence>